<comment type="caution">
    <text evidence="1">The sequence shown here is derived from an EMBL/GenBank/DDBJ whole genome shotgun (WGS) entry which is preliminary data.</text>
</comment>
<protein>
    <submittedName>
        <fullName evidence="1">Uncharacterized protein</fullName>
    </submittedName>
</protein>
<gene>
    <name evidence="1" type="ORF">MNOR_LOCUS41720</name>
</gene>
<accession>A0AAV2SU33</accession>
<dbReference type="Proteomes" id="UP001497623">
    <property type="component" value="Unassembled WGS sequence"/>
</dbReference>
<dbReference type="PANTHER" id="PTHR47526">
    <property type="entry name" value="ATP-DEPENDENT DNA HELICASE"/>
    <property type="match status" value="1"/>
</dbReference>
<evidence type="ECO:0000313" key="2">
    <source>
        <dbReference type="Proteomes" id="UP001497623"/>
    </source>
</evidence>
<reference evidence="1 2" key="1">
    <citation type="submission" date="2024-05" db="EMBL/GenBank/DDBJ databases">
        <authorList>
            <person name="Wallberg A."/>
        </authorList>
    </citation>
    <scope>NUCLEOTIDE SEQUENCE [LARGE SCALE GENOMIC DNA]</scope>
</reference>
<proteinExistence type="predicted"/>
<feature type="non-terminal residue" evidence="1">
    <location>
        <position position="103"/>
    </location>
</feature>
<dbReference type="EMBL" id="CAXKWB010166608">
    <property type="protein sequence ID" value="CAL4250689.1"/>
    <property type="molecule type" value="Genomic_DNA"/>
</dbReference>
<sequence>MPISSSRSSWSIDLETWPNLEYPDIYDYLVETPGPFTRESMKSRKSLEAYNQFQSGWVQKVLIFSTSENTCVLSSKVLHSQRLSEDPLRPWVAVQQDGKVICA</sequence>
<organism evidence="1 2">
    <name type="scientific">Meganyctiphanes norvegica</name>
    <name type="common">Northern krill</name>
    <name type="synonym">Thysanopoda norvegica</name>
    <dbReference type="NCBI Taxonomy" id="48144"/>
    <lineage>
        <taxon>Eukaryota</taxon>
        <taxon>Metazoa</taxon>
        <taxon>Ecdysozoa</taxon>
        <taxon>Arthropoda</taxon>
        <taxon>Crustacea</taxon>
        <taxon>Multicrustacea</taxon>
        <taxon>Malacostraca</taxon>
        <taxon>Eumalacostraca</taxon>
        <taxon>Eucarida</taxon>
        <taxon>Euphausiacea</taxon>
        <taxon>Euphausiidae</taxon>
        <taxon>Meganyctiphanes</taxon>
    </lineage>
</organism>
<name>A0AAV2SU33_MEGNR</name>
<evidence type="ECO:0000313" key="1">
    <source>
        <dbReference type="EMBL" id="CAL4250689.1"/>
    </source>
</evidence>
<dbReference type="AlphaFoldDB" id="A0AAV2SU33"/>
<dbReference type="PANTHER" id="PTHR47526:SF3">
    <property type="entry name" value="PHD-TYPE DOMAIN-CONTAINING PROTEIN"/>
    <property type="match status" value="1"/>
</dbReference>
<keyword evidence="2" id="KW-1185">Reference proteome</keyword>